<dbReference type="Pfam" id="PF03861">
    <property type="entry name" value="ANTAR"/>
    <property type="match status" value="1"/>
</dbReference>
<dbReference type="InterPro" id="IPR036388">
    <property type="entry name" value="WH-like_DNA-bd_sf"/>
</dbReference>
<comment type="caution">
    <text evidence="3">The sequence shown here is derived from an EMBL/GenBank/DDBJ whole genome shotgun (WGS) entry which is preliminary data.</text>
</comment>
<sequence length="188" mass="20402">MAGVLIVSTPGAQDALKSVFAAGAPALCCASAGEARRALLGGDYALLIVNAPLPDEFGRELAIQAVDKGLDAILLCAAPQAEKVAAGLEKYGVLVLPRPLSRQQAAFALRLLRAGRQRMRRILEENQRLTKRLDDARVTGQAKCLLALHEQMTEAEAHRHIEKLAMDARVTRRQIAQSIIRRYEGDAE</sequence>
<accession>A0A9D2BTW0</accession>
<evidence type="ECO:0000313" key="4">
    <source>
        <dbReference type="Proteomes" id="UP000886751"/>
    </source>
</evidence>
<feature type="coiled-coil region" evidence="1">
    <location>
        <begin position="112"/>
        <end position="139"/>
    </location>
</feature>
<dbReference type="InterPro" id="IPR011006">
    <property type="entry name" value="CheY-like_superfamily"/>
</dbReference>
<protein>
    <submittedName>
        <fullName evidence="3">ANTAR domain-containing protein</fullName>
    </submittedName>
</protein>
<dbReference type="EMBL" id="DXEI01000020">
    <property type="protein sequence ID" value="HIX93996.1"/>
    <property type="molecule type" value="Genomic_DNA"/>
</dbReference>
<dbReference type="AlphaFoldDB" id="A0A9D2BTW0"/>
<reference evidence="3" key="1">
    <citation type="journal article" date="2021" name="PeerJ">
        <title>Extensive microbial diversity within the chicken gut microbiome revealed by metagenomics and culture.</title>
        <authorList>
            <person name="Gilroy R."/>
            <person name="Ravi A."/>
            <person name="Getino M."/>
            <person name="Pursley I."/>
            <person name="Horton D.L."/>
            <person name="Alikhan N.F."/>
            <person name="Baker D."/>
            <person name="Gharbi K."/>
            <person name="Hall N."/>
            <person name="Watson M."/>
            <person name="Adriaenssens E.M."/>
            <person name="Foster-Nyarko E."/>
            <person name="Jarju S."/>
            <person name="Secka A."/>
            <person name="Antonio M."/>
            <person name="Oren A."/>
            <person name="Chaudhuri R.R."/>
            <person name="La Ragione R."/>
            <person name="Hildebrand F."/>
            <person name="Pallen M.J."/>
        </authorList>
    </citation>
    <scope>NUCLEOTIDE SEQUENCE</scope>
    <source>
        <strain evidence="3">ChiHecec2B26-7398</strain>
    </source>
</reference>
<evidence type="ECO:0000313" key="3">
    <source>
        <dbReference type="EMBL" id="HIX93996.1"/>
    </source>
</evidence>
<feature type="domain" description="ANTAR" evidence="2">
    <location>
        <begin position="119"/>
        <end position="180"/>
    </location>
</feature>
<evidence type="ECO:0000256" key="1">
    <source>
        <dbReference type="SAM" id="Coils"/>
    </source>
</evidence>
<dbReference type="PROSITE" id="PS50921">
    <property type="entry name" value="ANTAR"/>
    <property type="match status" value="1"/>
</dbReference>
<organism evidence="3 4">
    <name type="scientific">Candidatus Gemmiger excrementipullorum</name>
    <dbReference type="NCBI Taxonomy" id="2838610"/>
    <lineage>
        <taxon>Bacteria</taxon>
        <taxon>Bacillati</taxon>
        <taxon>Bacillota</taxon>
        <taxon>Clostridia</taxon>
        <taxon>Eubacteriales</taxon>
        <taxon>Gemmiger</taxon>
    </lineage>
</organism>
<reference evidence="3" key="2">
    <citation type="submission" date="2021-04" db="EMBL/GenBank/DDBJ databases">
        <authorList>
            <person name="Gilroy R."/>
        </authorList>
    </citation>
    <scope>NUCLEOTIDE SEQUENCE</scope>
    <source>
        <strain evidence="3">ChiHecec2B26-7398</strain>
    </source>
</reference>
<dbReference type="SMART" id="SM01012">
    <property type="entry name" value="ANTAR"/>
    <property type="match status" value="1"/>
</dbReference>
<keyword evidence="1" id="KW-0175">Coiled coil</keyword>
<name>A0A9D2BTW0_9FIRM</name>
<dbReference type="SUPFAM" id="SSF52172">
    <property type="entry name" value="CheY-like"/>
    <property type="match status" value="1"/>
</dbReference>
<gene>
    <name evidence="3" type="ORF">H9846_00840</name>
</gene>
<dbReference type="GO" id="GO:0003723">
    <property type="term" value="F:RNA binding"/>
    <property type="evidence" value="ECO:0007669"/>
    <property type="project" value="InterPro"/>
</dbReference>
<evidence type="ECO:0000259" key="2">
    <source>
        <dbReference type="PROSITE" id="PS50921"/>
    </source>
</evidence>
<dbReference type="Proteomes" id="UP000886751">
    <property type="component" value="Unassembled WGS sequence"/>
</dbReference>
<proteinExistence type="predicted"/>
<dbReference type="Gene3D" id="1.10.10.10">
    <property type="entry name" value="Winged helix-like DNA-binding domain superfamily/Winged helix DNA-binding domain"/>
    <property type="match status" value="1"/>
</dbReference>
<dbReference type="InterPro" id="IPR005561">
    <property type="entry name" value="ANTAR"/>
</dbReference>